<protein>
    <recommendedName>
        <fullName evidence="3">Methyltransferase type 11 domain-containing protein</fullName>
    </recommendedName>
</protein>
<organism evidence="1 2">
    <name type="scientific">Candidatus Curtissbacteria bacterium RIFCSPLOWO2_01_FULL_41_18</name>
    <dbReference type="NCBI Taxonomy" id="1797727"/>
    <lineage>
        <taxon>Bacteria</taxon>
        <taxon>Candidatus Curtissiibacteriota</taxon>
    </lineage>
</organism>
<evidence type="ECO:0000313" key="1">
    <source>
        <dbReference type="EMBL" id="OGE03752.1"/>
    </source>
</evidence>
<dbReference type="STRING" id="1797727.A3B51_00765"/>
<evidence type="ECO:0008006" key="3">
    <source>
        <dbReference type="Google" id="ProtNLM"/>
    </source>
</evidence>
<reference evidence="1 2" key="1">
    <citation type="journal article" date="2016" name="Nat. Commun.">
        <title>Thousands of microbial genomes shed light on interconnected biogeochemical processes in an aquifer system.</title>
        <authorList>
            <person name="Anantharaman K."/>
            <person name="Brown C.T."/>
            <person name="Hug L.A."/>
            <person name="Sharon I."/>
            <person name="Castelle C.J."/>
            <person name="Probst A.J."/>
            <person name="Thomas B.C."/>
            <person name="Singh A."/>
            <person name="Wilkins M.J."/>
            <person name="Karaoz U."/>
            <person name="Brodie E.L."/>
            <person name="Williams K.H."/>
            <person name="Hubbard S.S."/>
            <person name="Banfield J.F."/>
        </authorList>
    </citation>
    <scope>NUCLEOTIDE SEQUENCE [LARGE SCALE GENOMIC DNA]</scope>
</reference>
<dbReference type="EMBL" id="MFBQ01000045">
    <property type="protein sequence ID" value="OGE03752.1"/>
    <property type="molecule type" value="Genomic_DNA"/>
</dbReference>
<proteinExistence type="predicted"/>
<sequence>MYKLLLPYDVYERHRKVASFIKENETVVDIGGELDHLSQFINPKKLIVANLRNGDVIILKDKLPFEESSFDIVCAIDVLEHIPKAKRGQFINSLLVTASKKVIMSFPIATASHTQYEKETLKWLQANGKNVEYLKEHIRFSLPTKEEVKQITAGEKVDIFYSGNLALNRILFRIFMIDPKIKFARRLIYVTKLIFNLITNQFFYLILSDKPYSDSVNRAYLIINKHT</sequence>
<gene>
    <name evidence="1" type="ORF">A3B51_00765</name>
</gene>
<dbReference type="InterPro" id="IPR029063">
    <property type="entry name" value="SAM-dependent_MTases_sf"/>
</dbReference>
<evidence type="ECO:0000313" key="2">
    <source>
        <dbReference type="Proteomes" id="UP000176780"/>
    </source>
</evidence>
<name>A0A1F5HHZ4_9BACT</name>
<accession>A0A1F5HHZ4</accession>
<comment type="caution">
    <text evidence="1">The sequence shown here is derived from an EMBL/GenBank/DDBJ whole genome shotgun (WGS) entry which is preliminary data.</text>
</comment>
<dbReference type="Gene3D" id="3.40.50.150">
    <property type="entry name" value="Vaccinia Virus protein VP39"/>
    <property type="match status" value="1"/>
</dbReference>
<dbReference type="AlphaFoldDB" id="A0A1F5HHZ4"/>
<dbReference type="Proteomes" id="UP000176780">
    <property type="component" value="Unassembled WGS sequence"/>
</dbReference>